<name>A0A365P059_9FLAO</name>
<keyword evidence="3" id="KW-1185">Reference proteome</keyword>
<feature type="transmembrane region" description="Helical" evidence="1">
    <location>
        <begin position="7"/>
        <end position="26"/>
    </location>
</feature>
<protein>
    <submittedName>
        <fullName evidence="2">Uncharacterized protein</fullName>
    </submittedName>
</protein>
<evidence type="ECO:0000313" key="3">
    <source>
        <dbReference type="Proteomes" id="UP000253319"/>
    </source>
</evidence>
<dbReference type="AlphaFoldDB" id="A0A365P059"/>
<dbReference type="EMBL" id="QLST01000012">
    <property type="protein sequence ID" value="RBA27860.1"/>
    <property type="molecule type" value="Genomic_DNA"/>
</dbReference>
<organism evidence="2 3">
    <name type="scientific">Flavobacterium tibetense</name>
    <dbReference type="NCBI Taxonomy" id="2233533"/>
    <lineage>
        <taxon>Bacteria</taxon>
        <taxon>Pseudomonadati</taxon>
        <taxon>Bacteroidota</taxon>
        <taxon>Flavobacteriia</taxon>
        <taxon>Flavobacteriales</taxon>
        <taxon>Flavobacteriaceae</taxon>
        <taxon>Flavobacterium</taxon>
    </lineage>
</organism>
<reference evidence="2 3" key="1">
    <citation type="submission" date="2018-06" db="EMBL/GenBank/DDBJ databases">
        <title>Flavobacterium tibetense sp. nov., isolated from a wetland YonghuCo on Tibetan Plateau.</title>
        <authorList>
            <person name="Xing P."/>
            <person name="Phurbu D."/>
            <person name="Lu H."/>
        </authorList>
    </citation>
    <scope>NUCLEOTIDE SEQUENCE [LARGE SCALE GENOMIC DNA]</scope>
    <source>
        <strain evidence="2 3">YH5</strain>
    </source>
</reference>
<accession>A0A365P059</accession>
<gene>
    <name evidence="2" type="ORF">DPN68_10260</name>
</gene>
<sequence>MKIVTKIIIGVAVLVSVAFLFILYGLNLMAIEDKYGDFQELYYKIDKSDNYFVIIDNKDVGFIEKFDKEIYITFDDCMKHILNYSNNKIEVYEFDLNETYSNFSLNDAVELKKVKSTELVYKN</sequence>
<keyword evidence="1" id="KW-0472">Membrane</keyword>
<keyword evidence="1" id="KW-0812">Transmembrane</keyword>
<dbReference type="RefSeq" id="WP_113989564.1">
    <property type="nucleotide sequence ID" value="NZ_QLST01000012.1"/>
</dbReference>
<keyword evidence="1" id="KW-1133">Transmembrane helix</keyword>
<dbReference type="Proteomes" id="UP000253319">
    <property type="component" value="Unassembled WGS sequence"/>
</dbReference>
<comment type="caution">
    <text evidence="2">The sequence shown here is derived from an EMBL/GenBank/DDBJ whole genome shotgun (WGS) entry which is preliminary data.</text>
</comment>
<evidence type="ECO:0000313" key="2">
    <source>
        <dbReference type="EMBL" id="RBA27860.1"/>
    </source>
</evidence>
<proteinExistence type="predicted"/>
<evidence type="ECO:0000256" key="1">
    <source>
        <dbReference type="SAM" id="Phobius"/>
    </source>
</evidence>
<dbReference type="OrthoDB" id="1362010at2"/>